<feature type="transmembrane region" description="Helical" evidence="1">
    <location>
        <begin position="40"/>
        <end position="59"/>
    </location>
</feature>
<dbReference type="AlphaFoldDB" id="A0A397TBH8"/>
<keyword evidence="1" id="KW-1133">Transmembrane helix</keyword>
<keyword evidence="3" id="KW-1185">Reference proteome</keyword>
<dbReference type="EMBL" id="QKYT01000129">
    <property type="protein sequence ID" value="RIA92341.1"/>
    <property type="molecule type" value="Genomic_DNA"/>
</dbReference>
<reference evidence="2 3" key="1">
    <citation type="submission" date="2018-06" db="EMBL/GenBank/DDBJ databases">
        <title>Comparative genomics reveals the genomic features of Rhizophagus irregularis, R. cerebriforme, R. diaphanum and Gigaspora rosea, and their symbiotic lifestyle signature.</title>
        <authorList>
            <person name="Morin E."/>
            <person name="San Clemente H."/>
            <person name="Chen E.C.H."/>
            <person name="De La Providencia I."/>
            <person name="Hainaut M."/>
            <person name="Kuo A."/>
            <person name="Kohler A."/>
            <person name="Murat C."/>
            <person name="Tang N."/>
            <person name="Roy S."/>
            <person name="Loubradou J."/>
            <person name="Henrissat B."/>
            <person name="Grigoriev I.V."/>
            <person name="Corradi N."/>
            <person name="Roux C."/>
            <person name="Martin F.M."/>
        </authorList>
    </citation>
    <scope>NUCLEOTIDE SEQUENCE [LARGE SCALE GENOMIC DNA]</scope>
    <source>
        <strain evidence="2 3">DAOM 227022</strain>
    </source>
</reference>
<accession>A0A397TBH8</accession>
<keyword evidence="1" id="KW-0812">Transmembrane</keyword>
<keyword evidence="1" id="KW-0472">Membrane</keyword>
<dbReference type="OrthoDB" id="2447777at2759"/>
<protein>
    <submittedName>
        <fullName evidence="2">Uncharacterized protein</fullName>
    </submittedName>
</protein>
<evidence type="ECO:0000313" key="2">
    <source>
        <dbReference type="EMBL" id="RIA92341.1"/>
    </source>
</evidence>
<proteinExistence type="predicted"/>
<organism evidence="2 3">
    <name type="scientific">Glomus cerebriforme</name>
    <dbReference type="NCBI Taxonomy" id="658196"/>
    <lineage>
        <taxon>Eukaryota</taxon>
        <taxon>Fungi</taxon>
        <taxon>Fungi incertae sedis</taxon>
        <taxon>Mucoromycota</taxon>
        <taxon>Glomeromycotina</taxon>
        <taxon>Glomeromycetes</taxon>
        <taxon>Glomerales</taxon>
        <taxon>Glomeraceae</taxon>
        <taxon>Glomus</taxon>
    </lineage>
</organism>
<dbReference type="Proteomes" id="UP000265703">
    <property type="component" value="Unassembled WGS sequence"/>
</dbReference>
<name>A0A397TBH8_9GLOM</name>
<comment type="caution">
    <text evidence="2">The sequence shown here is derived from an EMBL/GenBank/DDBJ whole genome shotgun (WGS) entry which is preliminary data.</text>
</comment>
<gene>
    <name evidence="2" type="ORF">C1645_820859</name>
</gene>
<evidence type="ECO:0000313" key="3">
    <source>
        <dbReference type="Proteomes" id="UP000265703"/>
    </source>
</evidence>
<evidence type="ECO:0000256" key="1">
    <source>
        <dbReference type="SAM" id="Phobius"/>
    </source>
</evidence>
<feature type="transmembrane region" description="Helical" evidence="1">
    <location>
        <begin position="12"/>
        <end position="28"/>
    </location>
</feature>
<sequence length="100" mass="11726">MSLSSTDDTINTVLTGLLPVLIVGIEWYKFRNNSEKSQLMVVFIFLIFIGIISYIWFLLIQNNEENLDEEEINENEKLNTKIDDKGRINKNEEKKTEKEN</sequence>